<keyword evidence="5" id="KW-0378">Hydrolase</keyword>
<keyword evidence="8" id="KW-1015">Disulfide bond</keyword>
<comment type="similarity">
    <text evidence="1">Belongs to the peptidase M43B family.</text>
</comment>
<protein>
    <submittedName>
        <fullName evidence="14">Zinc-dependent metalloprotease</fullName>
    </submittedName>
</protein>
<dbReference type="SUPFAM" id="SSF55486">
    <property type="entry name" value="Metalloproteases ('zincins'), catalytic domain"/>
    <property type="match status" value="2"/>
</dbReference>
<evidence type="ECO:0000256" key="9">
    <source>
        <dbReference type="SAM" id="MobiDB-lite"/>
    </source>
</evidence>
<evidence type="ECO:0000256" key="10">
    <source>
        <dbReference type="SAM" id="SignalP"/>
    </source>
</evidence>
<evidence type="ECO:0000256" key="5">
    <source>
        <dbReference type="ARBA" id="ARBA00022801"/>
    </source>
</evidence>
<evidence type="ECO:0000256" key="4">
    <source>
        <dbReference type="ARBA" id="ARBA00022729"/>
    </source>
</evidence>
<feature type="region of interest" description="Disordered" evidence="9">
    <location>
        <begin position="261"/>
        <end position="298"/>
    </location>
</feature>
<name>A0ABU7XYK3_9FLAO</name>
<dbReference type="NCBIfam" id="TIGR04183">
    <property type="entry name" value="Por_Secre_tail"/>
    <property type="match status" value="1"/>
</dbReference>
<dbReference type="InterPro" id="IPR008754">
    <property type="entry name" value="Peptidase_M43"/>
</dbReference>
<dbReference type="GO" id="GO:0008237">
    <property type="term" value="F:metallopeptidase activity"/>
    <property type="evidence" value="ECO:0007669"/>
    <property type="project" value="UniProtKB-KW"/>
</dbReference>
<dbReference type="PANTHER" id="PTHR47466">
    <property type="match status" value="1"/>
</dbReference>
<evidence type="ECO:0000256" key="7">
    <source>
        <dbReference type="ARBA" id="ARBA00023049"/>
    </source>
</evidence>
<evidence type="ECO:0000256" key="6">
    <source>
        <dbReference type="ARBA" id="ARBA00022833"/>
    </source>
</evidence>
<dbReference type="InterPro" id="IPR026444">
    <property type="entry name" value="Secre_tail"/>
</dbReference>
<dbReference type="PANTHER" id="PTHR47466:SF1">
    <property type="entry name" value="METALLOPROTEASE MEP1 (AFU_ORTHOLOGUE AFUA_1G07730)-RELATED"/>
    <property type="match status" value="1"/>
</dbReference>
<sequence>MKKLLSILVILGCSTSMFAQNDVLCGIDGIHKKLMKIDASYKARFEDNEKKVRNKILTNKANKKLSTTQYTIPVVVHVIHLGESVGTGTNISDAQIQSAIDNLNTAYSGSGSYITDMNIDFVLAKRDGDCNPSTGIIRVDGSGTSDYATQGLTYNGVGSDNELLIKDLSRYPRDEFYNIWIVSEINNNGAGSGLQGFAYFPGSSYNLDGAVILYNAFGYDPSGVLGYELKSYTDSNAIAIHEMGHAFRLYHTFKGDDSNNDDTADQCPVNTDPSSDGDACADTDPHRRNDGNCGSSGETCAGAGTDLGDVVTNFMAYSNESCQVKFSNDQRERARTALETTRWSLINSSGGETPTTSIPTTTLSSTPVTQNLAFGSGVGIHGLTLDTTTYSSGSAAYDGGYHENACSHFDISSSNTYDITVRTGGVNVENVKVYIDYNNDGDFVDAEEEIFSSVSIDETHTGTFTVPAISSNVIANTPLWVRVISDYAPLSTNVITGPDYSPNLGQVEDFPVVISSSLSVNENELFNDLLKIFPNPTYGEFILNYNGGLNLEQLSVYNIIGKEVTSVSLKGFAKSKKIDLSNIEAGVYFVTIKSRELKVTKKIIIK</sequence>
<feature type="domain" description="Secretion system C-terminal sorting" evidence="12">
    <location>
        <begin position="532"/>
        <end position="605"/>
    </location>
</feature>
<keyword evidence="6" id="KW-0862">Zinc</keyword>
<keyword evidence="15" id="KW-1185">Reference proteome</keyword>
<evidence type="ECO:0000256" key="8">
    <source>
        <dbReference type="ARBA" id="ARBA00023157"/>
    </source>
</evidence>
<accession>A0ABU7XYK3</accession>
<feature type="domain" description="Peptidase M43 pregnancy-associated plasma-A" evidence="11">
    <location>
        <begin position="175"/>
        <end position="338"/>
    </location>
</feature>
<reference evidence="14 15" key="1">
    <citation type="submission" date="2022-09" db="EMBL/GenBank/DDBJ databases">
        <title>Genome sequencing of Flavivirga sp. MEBiC05379.</title>
        <authorList>
            <person name="Oh H.-M."/>
            <person name="Kwon K.K."/>
            <person name="Park M.J."/>
            <person name="Yang S.-H."/>
        </authorList>
    </citation>
    <scope>NUCLEOTIDE SEQUENCE [LARGE SCALE GENOMIC DNA]</scope>
    <source>
        <strain evidence="14 15">MEBiC05379</strain>
    </source>
</reference>
<evidence type="ECO:0000313" key="14">
    <source>
        <dbReference type="EMBL" id="MEF3834885.1"/>
    </source>
</evidence>
<keyword evidence="2" id="KW-0645">Protease</keyword>
<dbReference type="Gene3D" id="3.40.390.10">
    <property type="entry name" value="Collagenase (Catalytic Domain)"/>
    <property type="match status" value="1"/>
</dbReference>
<keyword evidence="3" id="KW-0479">Metal-binding</keyword>
<comment type="caution">
    <text evidence="14">The sequence shown here is derived from an EMBL/GenBank/DDBJ whole genome shotgun (WGS) entry which is preliminary data.</text>
</comment>
<evidence type="ECO:0000259" key="11">
    <source>
        <dbReference type="Pfam" id="PF05572"/>
    </source>
</evidence>
<evidence type="ECO:0000313" key="15">
    <source>
        <dbReference type="Proteomes" id="UP001337305"/>
    </source>
</evidence>
<evidence type="ECO:0000259" key="12">
    <source>
        <dbReference type="Pfam" id="PF18962"/>
    </source>
</evidence>
<evidence type="ECO:0000256" key="2">
    <source>
        <dbReference type="ARBA" id="ARBA00022670"/>
    </source>
</evidence>
<evidence type="ECO:0000256" key="1">
    <source>
        <dbReference type="ARBA" id="ARBA00008721"/>
    </source>
</evidence>
<evidence type="ECO:0000259" key="13">
    <source>
        <dbReference type="Pfam" id="PF20009"/>
    </source>
</evidence>
<dbReference type="InterPro" id="IPR045474">
    <property type="entry name" value="GEVED"/>
</dbReference>
<keyword evidence="4 10" id="KW-0732">Signal</keyword>
<keyword evidence="7 14" id="KW-0482">Metalloprotease</keyword>
<dbReference type="InterPro" id="IPR024079">
    <property type="entry name" value="MetalloPept_cat_dom_sf"/>
</dbReference>
<gene>
    <name evidence="14" type="ORF">N1F79_17260</name>
</gene>
<dbReference type="Pfam" id="PF18962">
    <property type="entry name" value="Por_Secre_tail"/>
    <property type="match status" value="1"/>
</dbReference>
<dbReference type="EMBL" id="JAODOP010000004">
    <property type="protein sequence ID" value="MEF3834885.1"/>
    <property type="molecule type" value="Genomic_DNA"/>
</dbReference>
<organism evidence="14 15">
    <name type="scientific">Flavivirga spongiicola</name>
    <dbReference type="NCBI Taxonomy" id="421621"/>
    <lineage>
        <taxon>Bacteria</taxon>
        <taxon>Pseudomonadati</taxon>
        <taxon>Bacteroidota</taxon>
        <taxon>Flavobacteriia</taxon>
        <taxon>Flavobacteriales</taxon>
        <taxon>Flavobacteriaceae</taxon>
        <taxon>Flavivirga</taxon>
    </lineage>
</organism>
<evidence type="ECO:0000256" key="3">
    <source>
        <dbReference type="ARBA" id="ARBA00022723"/>
    </source>
</evidence>
<dbReference type="Pfam" id="PF20009">
    <property type="entry name" value="GEVED"/>
    <property type="match status" value="1"/>
</dbReference>
<feature type="chain" id="PRO_5046316635" evidence="10">
    <location>
        <begin position="20"/>
        <end position="606"/>
    </location>
</feature>
<dbReference type="RefSeq" id="WP_303307194.1">
    <property type="nucleotide sequence ID" value="NZ_JAODOP010000004.1"/>
</dbReference>
<dbReference type="Pfam" id="PF05572">
    <property type="entry name" value="Peptidase_M43"/>
    <property type="match status" value="1"/>
</dbReference>
<dbReference type="Proteomes" id="UP001337305">
    <property type="component" value="Unassembled WGS sequence"/>
</dbReference>
<feature type="domain" description="GEVED" evidence="13">
    <location>
        <begin position="430"/>
        <end position="512"/>
    </location>
</feature>
<proteinExistence type="inferred from homology"/>
<feature type="signal peptide" evidence="10">
    <location>
        <begin position="1"/>
        <end position="19"/>
    </location>
</feature>